<dbReference type="InterPro" id="IPR052910">
    <property type="entry name" value="ABC-Purine-Binding"/>
</dbReference>
<dbReference type="PROSITE" id="PS51257">
    <property type="entry name" value="PROKAR_LIPOPROTEIN"/>
    <property type="match status" value="1"/>
</dbReference>
<comment type="caution">
    <text evidence="3">The sequence shown here is derived from an EMBL/GenBank/DDBJ whole genome shotgun (WGS) entry which is preliminary data.</text>
</comment>
<evidence type="ECO:0000256" key="1">
    <source>
        <dbReference type="ARBA" id="ARBA00022729"/>
    </source>
</evidence>
<keyword evidence="1" id="KW-0732">Signal</keyword>
<dbReference type="RefSeq" id="WP_190353024.1">
    <property type="nucleotide sequence ID" value="NZ_JACJPY010000117.1"/>
</dbReference>
<feature type="domain" description="ABC transporter substrate-binding protein PnrA-like" evidence="2">
    <location>
        <begin position="63"/>
        <end position="293"/>
    </location>
</feature>
<dbReference type="InterPro" id="IPR003760">
    <property type="entry name" value="PnrA-like"/>
</dbReference>
<reference evidence="3" key="1">
    <citation type="journal article" date="2015" name="ISME J.">
        <title>Draft Genome Sequence of Streptomyces incarnatus NRRL8089, which Produces the Nucleoside Antibiotic Sinefungin.</title>
        <authorList>
            <person name="Oshima K."/>
            <person name="Hattori M."/>
            <person name="Shimizu H."/>
            <person name="Fukuda K."/>
            <person name="Nemoto M."/>
            <person name="Inagaki K."/>
            <person name="Tamura T."/>
        </authorList>
    </citation>
    <scope>NUCLEOTIDE SEQUENCE</scope>
    <source>
        <strain evidence="3">FACHB-1277</strain>
    </source>
</reference>
<name>A0A926Z890_9CYAN</name>
<accession>A0A926Z890</accession>
<dbReference type="Gene3D" id="3.40.50.2300">
    <property type="match status" value="2"/>
</dbReference>
<dbReference type="EMBL" id="JACJPY010000117">
    <property type="protein sequence ID" value="MBD2152557.1"/>
    <property type="molecule type" value="Genomic_DNA"/>
</dbReference>
<dbReference type="Proteomes" id="UP000631421">
    <property type="component" value="Unassembled WGS sequence"/>
</dbReference>
<dbReference type="AlphaFoldDB" id="A0A926Z890"/>
<organism evidence="3 4">
    <name type="scientific">Pseudanabaena cinerea FACHB-1277</name>
    <dbReference type="NCBI Taxonomy" id="2949581"/>
    <lineage>
        <taxon>Bacteria</taxon>
        <taxon>Bacillati</taxon>
        <taxon>Cyanobacteriota</taxon>
        <taxon>Cyanophyceae</taxon>
        <taxon>Pseudanabaenales</taxon>
        <taxon>Pseudanabaenaceae</taxon>
        <taxon>Pseudanabaena</taxon>
        <taxon>Pseudanabaena cinerea</taxon>
    </lineage>
</organism>
<dbReference type="PANTHER" id="PTHR43208:SF1">
    <property type="entry name" value="ABC TRANSPORTER SUBSTRATE-BINDING PROTEIN"/>
    <property type="match status" value="1"/>
</dbReference>
<sequence length="428" mass="46529">MGIITNRVSSRIYSIVSGKHLWVAALGAVLTGACNSTPTTPVSTAPAATTATTPASSDAKEFKAAMILVGPKNDSGWNQGHYEASKYVMEKQSGIQFDYVDKVNPGDRPNVKAAQVADDLIAKGAKLVFFNSDDFKDDALETAKKHPTVSVIHASGDYAWKEGKNFKNQPNLSNVMPQIEYGRMISGCAAALNSETGKIGFVGPLINDETRRLVSASYLGARYCWQNYRKKNPDDLKFKVVWIGFWFNIPGQTLDPTKVSDDFYNSGFDVVMSGIDTPEVAVQGKKAAEAGKKVKYLHYGLKTGCNVAPDICIGVPYYNWGPAYLDQTKKAKEGKFTGEFIAAAPNWKDLNNPDTSAVGFEKGKALTPESDKFLTEFITGLGDGSINLFKGPLNYQDGTPFLKEGETATPQQIWYFTSLLQGIEGASK</sequence>
<proteinExistence type="predicted"/>
<evidence type="ECO:0000313" key="3">
    <source>
        <dbReference type="EMBL" id="MBD2152557.1"/>
    </source>
</evidence>
<dbReference type="PANTHER" id="PTHR43208">
    <property type="entry name" value="ABC TRANSPORTER SUBSTRATE-BINDING PROTEIN"/>
    <property type="match status" value="1"/>
</dbReference>
<protein>
    <submittedName>
        <fullName evidence="3">BMP family ABC transporter substrate-binding protein</fullName>
    </submittedName>
</protein>
<evidence type="ECO:0000313" key="4">
    <source>
        <dbReference type="Proteomes" id="UP000631421"/>
    </source>
</evidence>
<dbReference type="Pfam" id="PF02608">
    <property type="entry name" value="Bmp"/>
    <property type="match status" value="1"/>
</dbReference>
<dbReference type="GO" id="GO:0005886">
    <property type="term" value="C:plasma membrane"/>
    <property type="evidence" value="ECO:0007669"/>
    <property type="project" value="InterPro"/>
</dbReference>
<reference evidence="3" key="2">
    <citation type="submission" date="2020-08" db="EMBL/GenBank/DDBJ databases">
        <authorList>
            <person name="Chen M."/>
            <person name="Teng W."/>
            <person name="Zhao L."/>
            <person name="Hu C."/>
            <person name="Zhou Y."/>
            <person name="Han B."/>
            <person name="Song L."/>
            <person name="Shu W."/>
        </authorList>
    </citation>
    <scope>NUCLEOTIDE SEQUENCE</scope>
    <source>
        <strain evidence="3">FACHB-1277</strain>
    </source>
</reference>
<gene>
    <name evidence="3" type="ORF">H6F44_20895</name>
</gene>
<evidence type="ECO:0000259" key="2">
    <source>
        <dbReference type="Pfam" id="PF02608"/>
    </source>
</evidence>
<keyword evidence="4" id="KW-1185">Reference proteome</keyword>